<dbReference type="GO" id="GO:0016616">
    <property type="term" value="F:oxidoreductase activity, acting on the CH-OH group of donors, NAD or NADP as acceptor"/>
    <property type="evidence" value="ECO:0007669"/>
    <property type="project" value="TreeGrafter"/>
</dbReference>
<name>A0A1B1N640_9BACL</name>
<reference evidence="1 2" key="1">
    <citation type="submission" date="2016-01" db="EMBL/GenBank/DDBJ databases">
        <title>Complete Genome Sequence of Paenibacillus yonginensis DCY84, a novel Plant Growth-Promoting Bacteria with Elicitation of Induced Systemic Resistance.</title>
        <authorList>
            <person name="Kim Y.J."/>
            <person name="Yang D.C."/>
            <person name="Sukweenadhi J."/>
        </authorList>
    </citation>
    <scope>NUCLEOTIDE SEQUENCE [LARGE SCALE GENOMIC DNA]</scope>
    <source>
        <strain evidence="1 2">DCY84</strain>
    </source>
</reference>
<dbReference type="RefSeq" id="WP_068699932.1">
    <property type="nucleotide sequence ID" value="NZ_CP014167.1"/>
</dbReference>
<gene>
    <name evidence="1" type="ORF">AWM70_21665</name>
</gene>
<dbReference type="EMBL" id="CP014167">
    <property type="protein sequence ID" value="ANS76867.1"/>
    <property type="molecule type" value="Genomic_DNA"/>
</dbReference>
<keyword evidence="2" id="KW-1185">Reference proteome</keyword>
<dbReference type="AlphaFoldDB" id="A0A1B1N640"/>
<organism evidence="1 2">
    <name type="scientific">Paenibacillus yonginensis</name>
    <dbReference type="NCBI Taxonomy" id="1462996"/>
    <lineage>
        <taxon>Bacteria</taxon>
        <taxon>Bacillati</taxon>
        <taxon>Bacillota</taxon>
        <taxon>Bacilli</taxon>
        <taxon>Bacillales</taxon>
        <taxon>Paenibacillaceae</taxon>
        <taxon>Paenibacillus</taxon>
    </lineage>
</organism>
<dbReference type="InterPro" id="IPR036291">
    <property type="entry name" value="NAD(P)-bd_dom_sf"/>
</dbReference>
<proteinExistence type="predicted"/>
<sequence>MNRYAFVTGADRGVGLALVKGLLARGYTVFAGQYMPEWTELAELKREQGDSLLLVPLDIGSGYSVGEAAKQVTAVTDRLELLVNAAAILGDTEASIEDELNFEEMQQVYNVNTLGALRVTNALIGLVLKGEGKLVVNISSEAGSVEDSERTGWFAYCMSKSALNMQSKLIFNRIAPQGGKVLVVHPGWVRTYMSGQLSTEGELSADESAAAILRLSDERLQPGYKQQELSLIDYSGRQMNW</sequence>
<protein>
    <submittedName>
        <fullName evidence="1">Short-chain dehydrogenase</fullName>
    </submittedName>
</protein>
<dbReference type="SUPFAM" id="SSF51735">
    <property type="entry name" value="NAD(P)-binding Rossmann-fold domains"/>
    <property type="match status" value="1"/>
</dbReference>
<dbReference type="STRING" id="1462996.AWM70_21665"/>
<dbReference type="OrthoDB" id="5786478at2"/>
<dbReference type="Pfam" id="PF00106">
    <property type="entry name" value="adh_short"/>
    <property type="match status" value="1"/>
</dbReference>
<evidence type="ECO:0000313" key="1">
    <source>
        <dbReference type="EMBL" id="ANS76867.1"/>
    </source>
</evidence>
<dbReference type="InterPro" id="IPR002347">
    <property type="entry name" value="SDR_fam"/>
</dbReference>
<dbReference type="KEGG" id="pyg:AWM70_21665"/>
<dbReference type="Gene3D" id="3.40.50.720">
    <property type="entry name" value="NAD(P)-binding Rossmann-like Domain"/>
    <property type="match status" value="1"/>
</dbReference>
<dbReference type="Proteomes" id="UP000092573">
    <property type="component" value="Chromosome"/>
</dbReference>
<dbReference type="InterPro" id="IPR052184">
    <property type="entry name" value="SDR_enzymes"/>
</dbReference>
<accession>A0A1B1N640</accession>
<dbReference type="PANTHER" id="PTHR45458:SF1">
    <property type="entry name" value="SHORT CHAIN DEHYDROGENASE"/>
    <property type="match status" value="1"/>
</dbReference>
<evidence type="ECO:0000313" key="2">
    <source>
        <dbReference type="Proteomes" id="UP000092573"/>
    </source>
</evidence>
<dbReference type="PRINTS" id="PR00081">
    <property type="entry name" value="GDHRDH"/>
</dbReference>
<dbReference type="PANTHER" id="PTHR45458">
    <property type="entry name" value="SHORT-CHAIN DEHYDROGENASE/REDUCTASE SDR"/>
    <property type="match status" value="1"/>
</dbReference>